<proteinExistence type="inferred from homology"/>
<dbReference type="InterPro" id="IPR051448">
    <property type="entry name" value="CdaR-like_regulators"/>
</dbReference>
<dbReference type="Proteomes" id="UP000256269">
    <property type="component" value="Unassembled WGS sequence"/>
</dbReference>
<dbReference type="Gene3D" id="1.10.10.2840">
    <property type="entry name" value="PucR C-terminal helix-turn-helix domain"/>
    <property type="match status" value="1"/>
</dbReference>
<feature type="domain" description="GAF" evidence="2">
    <location>
        <begin position="79"/>
        <end position="230"/>
    </location>
</feature>
<dbReference type="SMART" id="SM00065">
    <property type="entry name" value="GAF"/>
    <property type="match status" value="2"/>
</dbReference>
<dbReference type="InterPro" id="IPR029016">
    <property type="entry name" value="GAF-like_dom_sf"/>
</dbReference>
<dbReference type="EMBL" id="QUNO01000024">
    <property type="protein sequence ID" value="REH29626.1"/>
    <property type="molecule type" value="Genomic_DNA"/>
</dbReference>
<dbReference type="InterPro" id="IPR041522">
    <property type="entry name" value="CdaR_GGDEF"/>
</dbReference>
<keyword evidence="4" id="KW-1185">Reference proteome</keyword>
<dbReference type="Pfam" id="PF01590">
    <property type="entry name" value="GAF"/>
    <property type="match status" value="1"/>
</dbReference>
<evidence type="ECO:0000313" key="3">
    <source>
        <dbReference type="EMBL" id="REH29626.1"/>
    </source>
</evidence>
<dbReference type="SUPFAM" id="SSF55781">
    <property type="entry name" value="GAF domain-like"/>
    <property type="match status" value="1"/>
</dbReference>
<dbReference type="InterPro" id="IPR025736">
    <property type="entry name" value="PucR_C-HTH_dom"/>
</dbReference>
<comment type="caution">
    <text evidence="3">The sequence shown here is derived from an EMBL/GenBank/DDBJ whole genome shotgun (WGS) entry which is preliminary data.</text>
</comment>
<name>A0A3E0GVB9_9PSEU</name>
<reference evidence="3 4" key="1">
    <citation type="submission" date="2018-08" db="EMBL/GenBank/DDBJ databases">
        <title>Genomic Encyclopedia of Archaeal and Bacterial Type Strains, Phase II (KMG-II): from individual species to whole genera.</title>
        <authorList>
            <person name="Goeker M."/>
        </authorList>
    </citation>
    <scope>NUCLEOTIDE SEQUENCE [LARGE SCALE GENOMIC DNA]</scope>
    <source>
        <strain evidence="3 4">DSM 45791</strain>
    </source>
</reference>
<evidence type="ECO:0000256" key="1">
    <source>
        <dbReference type="ARBA" id="ARBA00006754"/>
    </source>
</evidence>
<feature type="domain" description="GAF" evidence="2">
    <location>
        <begin position="232"/>
        <end position="380"/>
    </location>
</feature>
<evidence type="ECO:0000313" key="4">
    <source>
        <dbReference type="Proteomes" id="UP000256269"/>
    </source>
</evidence>
<comment type="similarity">
    <text evidence="1">Belongs to the CdaR family.</text>
</comment>
<protein>
    <submittedName>
        <fullName evidence="3">GAF domain-containing protein</fullName>
    </submittedName>
</protein>
<dbReference type="Pfam" id="PF13556">
    <property type="entry name" value="HTH_30"/>
    <property type="match status" value="1"/>
</dbReference>
<evidence type="ECO:0000259" key="2">
    <source>
        <dbReference type="SMART" id="SM00065"/>
    </source>
</evidence>
<dbReference type="PANTHER" id="PTHR33744:SF1">
    <property type="entry name" value="DNA-BINDING TRANSCRIPTIONAL ACTIVATOR ADER"/>
    <property type="match status" value="1"/>
</dbReference>
<dbReference type="RefSeq" id="WP_211353573.1">
    <property type="nucleotide sequence ID" value="NZ_CP144375.1"/>
</dbReference>
<organism evidence="3 4">
    <name type="scientific">Kutzneria buriramensis</name>
    <dbReference type="NCBI Taxonomy" id="1045776"/>
    <lineage>
        <taxon>Bacteria</taxon>
        <taxon>Bacillati</taxon>
        <taxon>Actinomycetota</taxon>
        <taxon>Actinomycetes</taxon>
        <taxon>Pseudonocardiales</taxon>
        <taxon>Pseudonocardiaceae</taxon>
        <taxon>Kutzneria</taxon>
    </lineage>
</organism>
<accession>A0A3E0GVB9</accession>
<dbReference type="Gene3D" id="3.30.450.40">
    <property type="match status" value="1"/>
</dbReference>
<dbReference type="Pfam" id="PF17853">
    <property type="entry name" value="GGDEF_2"/>
    <property type="match status" value="1"/>
</dbReference>
<dbReference type="InterPro" id="IPR042070">
    <property type="entry name" value="PucR_C-HTH_sf"/>
</dbReference>
<dbReference type="InterPro" id="IPR003018">
    <property type="entry name" value="GAF"/>
</dbReference>
<dbReference type="PANTHER" id="PTHR33744">
    <property type="entry name" value="CARBOHYDRATE DIACID REGULATOR"/>
    <property type="match status" value="1"/>
</dbReference>
<sequence length="642" mass="68336">MSDELAVLELLVREASTEQFETVVSAARESGATGAGLESLERAKQLGLSVRSQLERHQQREAALTALVDTARDLAAPDDLDTLLDLTTRRTRLLLNIDMAYISLPDDSAGDVYIRTADGHTSAISVGLRLPSTGGVGSVVLSDLAPFWTPDYLADKRFPHSGKIDEVVRTEGLRAVMAVPLKVGTRTFGVLYAAHRNVRHFKVDEISLMSAYGRLVGAMVDRVLRLERATAEGADFRRRAAAAEKSLAGLEECSAANRRLIDQVLGGSDQAELADHASRLLDGAVRLCAADGRILATSGDMPDEHDAMLAATMNAHAAREPVALGGGTWATPVFAGQEHLGTVLLHPHTAFTDRERQLLPQVAQAAAVLLLLDSKAAIAESDARGELLDDLVASPPRPPQQLQKRARRLGVQLDTPHVIVLARAEGTMGSKGAIWASSYAHRMGGLSTMKNGCLVLLLPGKDPGASARAVSGKLSPLLGLPVTVSGAGPVSATGSVRHGFLEALRCLDAMTVIGATGRSASVGELGFLGVLLSDSPDVDGFIGATIGPVVDYDRQRSTELGRTLEAYFEAGGSPTYSAERLHVHPNTVTRRLERVAELLGPDWQEPERALDIQLALRLSKLRHLLGESRPQPTVDGPPAQDT</sequence>
<dbReference type="AlphaFoldDB" id="A0A3E0GVB9"/>
<gene>
    <name evidence="3" type="ORF">BCF44_12453</name>
</gene>